<proteinExistence type="predicted"/>
<keyword evidence="1" id="KW-0175">Coiled coil</keyword>
<comment type="caution">
    <text evidence="4">The sequence shown here is derived from an EMBL/GenBank/DDBJ whole genome shotgun (WGS) entry which is preliminary data.</text>
</comment>
<evidence type="ECO:0000313" key="5">
    <source>
        <dbReference type="Proteomes" id="UP000652761"/>
    </source>
</evidence>
<protein>
    <recommendedName>
        <fullName evidence="3">Aminotransferase-like plant mobile domain-containing protein</fullName>
    </recommendedName>
</protein>
<evidence type="ECO:0000256" key="1">
    <source>
        <dbReference type="SAM" id="Coils"/>
    </source>
</evidence>
<name>A0A843WFZ0_COLES</name>
<sequence>MKRSAAKRRGEGLMSTEETATTPVPEASRTSEMVAEMLAAPGELAIVPVVEEDEAAPAGGDGGTTLMDEEEVAPEDDWGRGGEGDSTGKYLHNRRQVSRAFLFPWGHKVPSLEDVARIIGLRSDELGDRRMVGRVALLGSLGLRGVRQRAEETLPEFMQRAAGLAQAMYGQDPDNEERVDRDLRRFLVFFLGKMLLTTKGNDIHCRFLELLEDLERVRQYAWGAAFLAHTFAVLSSGTGRETTVGGFVPFLQICPDAVPLVRRWLPVVTTATYSIQLDILRRDLLDFPAVLGDQPWVESGRPRFGWDLWAYCLDEIEPLWRRLATRTLGLHQAWHEETEPRGIGRRTWGKAKMVDWRLHFPEQYANWQRGGQLVESDATDSLAYLQYNLINTLRAKLAVMEAQLAKAREALDALVDTSSSFQETCSHVWDSVSTHSLVVLTQSS</sequence>
<dbReference type="PANTHER" id="PTHR46033">
    <property type="entry name" value="PROTEIN MAIN-LIKE 2"/>
    <property type="match status" value="1"/>
</dbReference>
<feature type="region of interest" description="Disordered" evidence="2">
    <location>
        <begin position="55"/>
        <end position="89"/>
    </location>
</feature>
<dbReference type="InterPro" id="IPR044824">
    <property type="entry name" value="MAIN-like"/>
</dbReference>
<accession>A0A843WFZ0</accession>
<feature type="coiled-coil region" evidence="1">
    <location>
        <begin position="390"/>
        <end position="417"/>
    </location>
</feature>
<organism evidence="4 5">
    <name type="scientific">Colocasia esculenta</name>
    <name type="common">Wild taro</name>
    <name type="synonym">Arum esculentum</name>
    <dbReference type="NCBI Taxonomy" id="4460"/>
    <lineage>
        <taxon>Eukaryota</taxon>
        <taxon>Viridiplantae</taxon>
        <taxon>Streptophyta</taxon>
        <taxon>Embryophyta</taxon>
        <taxon>Tracheophyta</taxon>
        <taxon>Spermatophyta</taxon>
        <taxon>Magnoliopsida</taxon>
        <taxon>Liliopsida</taxon>
        <taxon>Araceae</taxon>
        <taxon>Aroideae</taxon>
        <taxon>Colocasieae</taxon>
        <taxon>Colocasia</taxon>
    </lineage>
</organism>
<dbReference type="OrthoDB" id="1001981at2759"/>
<dbReference type="Pfam" id="PF10536">
    <property type="entry name" value="PMD"/>
    <property type="match status" value="1"/>
</dbReference>
<feature type="domain" description="Aminotransferase-like plant mobile" evidence="3">
    <location>
        <begin position="99"/>
        <end position="253"/>
    </location>
</feature>
<dbReference type="GO" id="GO:0010073">
    <property type="term" value="P:meristem maintenance"/>
    <property type="evidence" value="ECO:0007669"/>
    <property type="project" value="InterPro"/>
</dbReference>
<dbReference type="Proteomes" id="UP000652761">
    <property type="component" value="Unassembled WGS sequence"/>
</dbReference>
<dbReference type="PANTHER" id="PTHR46033:SF8">
    <property type="entry name" value="PROTEIN MAINTENANCE OF MERISTEMS-LIKE"/>
    <property type="match status" value="1"/>
</dbReference>
<gene>
    <name evidence="4" type="ORF">Taro_043266</name>
</gene>
<keyword evidence="5" id="KW-1185">Reference proteome</keyword>
<evidence type="ECO:0000313" key="4">
    <source>
        <dbReference type="EMBL" id="MQM10373.1"/>
    </source>
</evidence>
<feature type="compositionally biased region" description="Low complexity" evidence="2">
    <location>
        <begin position="16"/>
        <end position="27"/>
    </location>
</feature>
<feature type="region of interest" description="Disordered" evidence="2">
    <location>
        <begin position="1"/>
        <end position="29"/>
    </location>
</feature>
<dbReference type="EMBL" id="NMUH01004656">
    <property type="protein sequence ID" value="MQM10373.1"/>
    <property type="molecule type" value="Genomic_DNA"/>
</dbReference>
<dbReference type="AlphaFoldDB" id="A0A843WFZ0"/>
<evidence type="ECO:0000259" key="3">
    <source>
        <dbReference type="Pfam" id="PF10536"/>
    </source>
</evidence>
<evidence type="ECO:0000256" key="2">
    <source>
        <dbReference type="SAM" id="MobiDB-lite"/>
    </source>
</evidence>
<reference evidence="4" key="1">
    <citation type="submission" date="2017-07" db="EMBL/GenBank/DDBJ databases">
        <title>Taro Niue Genome Assembly and Annotation.</title>
        <authorList>
            <person name="Atibalentja N."/>
            <person name="Keating K."/>
            <person name="Fields C.J."/>
        </authorList>
    </citation>
    <scope>NUCLEOTIDE SEQUENCE</scope>
    <source>
        <strain evidence="4">Niue_2</strain>
        <tissue evidence="4">Leaf</tissue>
    </source>
</reference>
<dbReference type="InterPro" id="IPR019557">
    <property type="entry name" value="AminoTfrase-like_pln_mobile"/>
</dbReference>
<feature type="compositionally biased region" description="Acidic residues" evidence="2">
    <location>
        <begin position="67"/>
        <end position="76"/>
    </location>
</feature>